<evidence type="ECO:0000259" key="4">
    <source>
        <dbReference type="PROSITE" id="PS50184"/>
    </source>
</evidence>
<dbReference type="PROSITE" id="PS01208">
    <property type="entry name" value="VWFC_1"/>
    <property type="match status" value="1"/>
</dbReference>
<sequence>QECRCLNGNVDCYDDTTKCAESCEHGVPIPGNCCTDCSQCLAGETIVNNGSWIALHGGKCQECQCVSGSLQCRPQQQCPQLHCLNVFQPHNSCCPKCQGCTDDVSQNHEAGETWTNLNDPCIECQCNEGHATCNRKECPVPCSHPVPPSPTSCCPTCDGCLYDSKVYLNAQEVLHQDPCQTCNCNKGGVICETVMCPEVYCTKAFIPDGKCCPECYDCLYNGQSF</sequence>
<feature type="domain" description="VWFC" evidence="4">
    <location>
        <begin position="158"/>
        <end position="216"/>
    </location>
</feature>
<dbReference type="PROSITE" id="PS50184">
    <property type="entry name" value="VWFC_2"/>
    <property type="match status" value="2"/>
</dbReference>
<evidence type="ECO:0000256" key="1">
    <source>
        <dbReference type="ARBA" id="ARBA00004613"/>
    </source>
</evidence>
<dbReference type="Pfam" id="PF00093">
    <property type="entry name" value="VWC"/>
    <property type="match status" value="1"/>
</dbReference>
<feature type="non-terminal residue" evidence="5">
    <location>
        <position position="225"/>
    </location>
</feature>
<evidence type="ECO:0000313" key="5">
    <source>
        <dbReference type="EMBL" id="CAL4216041.1"/>
    </source>
</evidence>
<keyword evidence="3" id="KW-0732">Signal</keyword>
<dbReference type="EMBL" id="CAXKWB010091360">
    <property type="protein sequence ID" value="CAL4216041.1"/>
    <property type="molecule type" value="Genomic_DNA"/>
</dbReference>
<keyword evidence="2" id="KW-0964">Secreted</keyword>
<dbReference type="SMART" id="SM00214">
    <property type="entry name" value="VWC"/>
    <property type="match status" value="3"/>
</dbReference>
<name>A0AAV2SQI4_MEGNR</name>
<proteinExistence type="predicted"/>
<dbReference type="PANTHER" id="PTHR46698:SF6">
    <property type="entry name" value="KIELIN_CHORDIN-LIKE PROTEIN"/>
    <property type="match status" value="1"/>
</dbReference>
<keyword evidence="6" id="KW-1185">Reference proteome</keyword>
<reference evidence="5 6" key="1">
    <citation type="submission" date="2024-05" db="EMBL/GenBank/DDBJ databases">
        <authorList>
            <person name="Wallberg A."/>
        </authorList>
    </citation>
    <scope>NUCLEOTIDE SEQUENCE [LARGE SCALE GENOMIC DNA]</scope>
</reference>
<dbReference type="InterPro" id="IPR052424">
    <property type="entry name" value="Kielin_Chordin-BMP_Reg"/>
</dbReference>
<dbReference type="PANTHER" id="PTHR46698">
    <property type="entry name" value="CROSSVEINLESS 2"/>
    <property type="match status" value="1"/>
</dbReference>
<evidence type="ECO:0000313" key="6">
    <source>
        <dbReference type="Proteomes" id="UP001497623"/>
    </source>
</evidence>
<dbReference type="GO" id="GO:0005576">
    <property type="term" value="C:extracellular region"/>
    <property type="evidence" value="ECO:0007669"/>
    <property type="project" value="UniProtKB-SubCell"/>
</dbReference>
<comment type="caution">
    <text evidence="5">The sequence shown here is derived from an EMBL/GenBank/DDBJ whole genome shotgun (WGS) entry which is preliminary data.</text>
</comment>
<evidence type="ECO:0000256" key="2">
    <source>
        <dbReference type="ARBA" id="ARBA00022525"/>
    </source>
</evidence>
<dbReference type="GO" id="GO:0030513">
    <property type="term" value="P:positive regulation of BMP signaling pathway"/>
    <property type="evidence" value="ECO:0007669"/>
    <property type="project" value="TreeGrafter"/>
</dbReference>
<dbReference type="Proteomes" id="UP001497623">
    <property type="component" value="Unassembled WGS sequence"/>
</dbReference>
<feature type="domain" description="VWFC" evidence="4">
    <location>
        <begin position="98"/>
        <end position="158"/>
    </location>
</feature>
<dbReference type="Gene3D" id="6.20.200.20">
    <property type="match status" value="3"/>
</dbReference>
<feature type="non-terminal residue" evidence="5">
    <location>
        <position position="1"/>
    </location>
</feature>
<dbReference type="InterPro" id="IPR001007">
    <property type="entry name" value="VWF_dom"/>
</dbReference>
<gene>
    <name evidence="5" type="ORF">MNOR_LOCUS38734</name>
</gene>
<dbReference type="SUPFAM" id="SSF57603">
    <property type="entry name" value="FnI-like domain"/>
    <property type="match status" value="3"/>
</dbReference>
<accession>A0AAV2SQI4</accession>
<comment type="subcellular location">
    <subcellularLocation>
        <location evidence="1">Secreted</location>
    </subcellularLocation>
</comment>
<organism evidence="5 6">
    <name type="scientific">Meganyctiphanes norvegica</name>
    <name type="common">Northern krill</name>
    <name type="synonym">Thysanopoda norvegica</name>
    <dbReference type="NCBI Taxonomy" id="48144"/>
    <lineage>
        <taxon>Eukaryota</taxon>
        <taxon>Metazoa</taxon>
        <taxon>Ecdysozoa</taxon>
        <taxon>Arthropoda</taxon>
        <taxon>Crustacea</taxon>
        <taxon>Multicrustacea</taxon>
        <taxon>Malacostraca</taxon>
        <taxon>Eumalacostraca</taxon>
        <taxon>Eucarida</taxon>
        <taxon>Euphausiacea</taxon>
        <taxon>Euphausiidae</taxon>
        <taxon>Meganyctiphanes</taxon>
    </lineage>
</organism>
<evidence type="ECO:0000256" key="3">
    <source>
        <dbReference type="ARBA" id="ARBA00022729"/>
    </source>
</evidence>
<protein>
    <recommendedName>
        <fullName evidence="4">VWFC domain-containing protein</fullName>
    </recommendedName>
</protein>
<dbReference type="AlphaFoldDB" id="A0AAV2SQI4"/>